<dbReference type="AlphaFoldDB" id="A0A2P4YBY0"/>
<dbReference type="InterPro" id="IPR000719">
    <property type="entry name" value="Prot_kinase_dom"/>
</dbReference>
<proteinExistence type="predicted"/>
<dbReference type="GO" id="GO:0004674">
    <property type="term" value="F:protein serine/threonine kinase activity"/>
    <property type="evidence" value="ECO:0007669"/>
    <property type="project" value="TreeGrafter"/>
</dbReference>
<dbReference type="InterPro" id="IPR013103">
    <property type="entry name" value="RVT_2"/>
</dbReference>
<name>A0A2P4YBY0_9STRA</name>
<sequence length="569" mass="64305">MVQPGGFIDEAHPDFVCKLKRSLYGLKQSPRMWNQTIDKFMLELGFKKCEADHCIYVKRDDQDMIFVVKTSSEDVITCSEYEKNVTILLPVLLELCAGMAETQDICEDVLERLQRLQYLVDEQPTNSCVLIDSFQLIISRFHAFLVQHSNQASVGRLASTRTILGLLRTFHCDLDEIVSQIASVEEIPIHCHWEKRWDDTILAVENRLVNAWDSNSSELSNELPDTASQTDALLLLNSEAMRHKSRYSARSQGLLESASKKVARMSGAPIPDIPEWFVPRHEVQREAQPFASGSFGKIYRGVWKDSKVVIKCVTVNTPAQKKAFLREARIWHKARHPHIVNFFGACYDSQPCFFICEEATNGNLADYLDKRKTAERTLVWRKLLEAALGLRFLHQNKIVHGDLKCNQILVGGDEVAKLTDFGLSFVSTGSMPNGSGGAIRWRAPECLGCNGQKPTVESDVYSFGMCVVEAVTYDVPWGVYLADIAVMDHLQRGTFLSRPKPFTNDAEWEFVLALCALDPVKRIKLEDAIKQLQRLAQGLSISPKPMLAMNQTSRSLKKESLEEIQNCEE</sequence>
<dbReference type="GO" id="GO:0005524">
    <property type="term" value="F:ATP binding"/>
    <property type="evidence" value="ECO:0007669"/>
    <property type="project" value="InterPro"/>
</dbReference>
<organism evidence="2 3">
    <name type="scientific">Phytophthora palmivora</name>
    <dbReference type="NCBI Taxonomy" id="4796"/>
    <lineage>
        <taxon>Eukaryota</taxon>
        <taxon>Sar</taxon>
        <taxon>Stramenopiles</taxon>
        <taxon>Oomycota</taxon>
        <taxon>Peronosporomycetes</taxon>
        <taxon>Peronosporales</taxon>
        <taxon>Peronosporaceae</taxon>
        <taxon>Phytophthora</taxon>
    </lineage>
</organism>
<feature type="domain" description="Protein kinase" evidence="1">
    <location>
        <begin position="284"/>
        <end position="535"/>
    </location>
</feature>
<dbReference type="Pfam" id="PF07727">
    <property type="entry name" value="RVT_2"/>
    <property type="match status" value="1"/>
</dbReference>
<evidence type="ECO:0000313" key="3">
    <source>
        <dbReference type="Proteomes" id="UP000237271"/>
    </source>
</evidence>
<dbReference type="InterPro" id="IPR001245">
    <property type="entry name" value="Ser-Thr/Tyr_kinase_cat_dom"/>
</dbReference>
<keyword evidence="2" id="KW-0418">Kinase</keyword>
<dbReference type="Pfam" id="PF07714">
    <property type="entry name" value="PK_Tyr_Ser-Thr"/>
    <property type="match status" value="1"/>
</dbReference>
<dbReference type="EMBL" id="NCKW01003895">
    <property type="protein sequence ID" value="POM75323.1"/>
    <property type="molecule type" value="Genomic_DNA"/>
</dbReference>
<dbReference type="PANTHER" id="PTHR44329">
    <property type="entry name" value="SERINE/THREONINE-PROTEIN KINASE TNNI3K-RELATED"/>
    <property type="match status" value="1"/>
</dbReference>
<protein>
    <submittedName>
        <fullName evidence="2">TKL protein kinase</fullName>
    </submittedName>
</protein>
<evidence type="ECO:0000259" key="1">
    <source>
        <dbReference type="PROSITE" id="PS50011"/>
    </source>
</evidence>
<dbReference type="PROSITE" id="PS50011">
    <property type="entry name" value="PROTEIN_KINASE_DOM"/>
    <property type="match status" value="1"/>
</dbReference>
<keyword evidence="3" id="KW-1185">Reference proteome</keyword>
<accession>A0A2P4YBY0</accession>
<keyword evidence="2" id="KW-0808">Transferase</keyword>
<dbReference type="OrthoDB" id="114536at2759"/>
<dbReference type="Gene3D" id="1.10.510.10">
    <property type="entry name" value="Transferase(Phosphotransferase) domain 1"/>
    <property type="match status" value="1"/>
</dbReference>
<dbReference type="InterPro" id="IPR011009">
    <property type="entry name" value="Kinase-like_dom_sf"/>
</dbReference>
<dbReference type="SUPFAM" id="SSF56112">
    <property type="entry name" value="Protein kinase-like (PK-like)"/>
    <property type="match status" value="1"/>
</dbReference>
<evidence type="ECO:0000313" key="2">
    <source>
        <dbReference type="EMBL" id="POM75323.1"/>
    </source>
</evidence>
<comment type="caution">
    <text evidence="2">The sequence shown here is derived from an EMBL/GenBank/DDBJ whole genome shotgun (WGS) entry which is preliminary data.</text>
</comment>
<dbReference type="Proteomes" id="UP000237271">
    <property type="component" value="Unassembled WGS sequence"/>
</dbReference>
<reference evidence="2 3" key="1">
    <citation type="journal article" date="2017" name="Genome Biol. Evol.">
        <title>Phytophthora megakarya and P. palmivora, closely related causal agents of cacao black pod rot, underwent increases in genome sizes and gene numbers by different mechanisms.</title>
        <authorList>
            <person name="Ali S.S."/>
            <person name="Shao J."/>
            <person name="Lary D.J."/>
            <person name="Kronmiller B."/>
            <person name="Shen D."/>
            <person name="Strem M.D."/>
            <person name="Amoako-Attah I."/>
            <person name="Akrofi A.Y."/>
            <person name="Begoude B.A."/>
            <person name="Ten Hoopen G.M."/>
            <person name="Coulibaly K."/>
            <person name="Kebe B.I."/>
            <person name="Melnick R.L."/>
            <person name="Guiltinan M.J."/>
            <person name="Tyler B.M."/>
            <person name="Meinhardt L.W."/>
            <person name="Bailey B.A."/>
        </authorList>
    </citation>
    <scope>NUCLEOTIDE SEQUENCE [LARGE SCALE GENOMIC DNA]</scope>
    <source>
        <strain evidence="3">sbr112.9</strain>
    </source>
</reference>
<dbReference type="PANTHER" id="PTHR44329:SF214">
    <property type="entry name" value="PROTEIN KINASE DOMAIN-CONTAINING PROTEIN"/>
    <property type="match status" value="1"/>
</dbReference>
<gene>
    <name evidence="2" type="ORF">PHPALM_7587</name>
</gene>
<dbReference type="InterPro" id="IPR051681">
    <property type="entry name" value="Ser/Thr_Kinases-Pseudokinases"/>
</dbReference>